<keyword evidence="6 18" id="KW-0812">Transmembrane</keyword>
<dbReference type="Pfam" id="PF08766">
    <property type="entry name" value="DEK_C"/>
    <property type="match status" value="1"/>
</dbReference>
<evidence type="ECO:0000256" key="5">
    <source>
        <dbReference type="ARBA" id="ARBA00022679"/>
    </source>
</evidence>
<dbReference type="GO" id="GO:0031505">
    <property type="term" value="P:fungal-type cell wall organization"/>
    <property type="evidence" value="ECO:0007669"/>
    <property type="project" value="TreeGrafter"/>
</dbReference>
<evidence type="ECO:0000256" key="1">
    <source>
        <dbReference type="ARBA" id="ARBA00004651"/>
    </source>
</evidence>
<dbReference type="Gene3D" id="1.10.10.60">
    <property type="entry name" value="Homeodomain-like"/>
    <property type="match status" value="1"/>
</dbReference>
<dbReference type="Proteomes" id="UP000076761">
    <property type="component" value="Unassembled WGS sequence"/>
</dbReference>
<keyword evidence="11 18" id="KW-0472">Membrane</keyword>
<dbReference type="PROSITE" id="PS51998">
    <property type="entry name" value="DEK_C"/>
    <property type="match status" value="1"/>
</dbReference>
<feature type="transmembrane region" description="Helical" evidence="18">
    <location>
        <begin position="1686"/>
        <end position="1709"/>
    </location>
</feature>
<dbReference type="GO" id="GO:0016459">
    <property type="term" value="C:myosin complex"/>
    <property type="evidence" value="ECO:0007669"/>
    <property type="project" value="UniProtKB-KW"/>
</dbReference>
<dbReference type="Gene3D" id="3.40.850.10">
    <property type="entry name" value="Kinesin motor domain"/>
    <property type="match status" value="1"/>
</dbReference>
<feature type="compositionally biased region" description="Basic and acidic residues" evidence="17">
    <location>
        <begin position="859"/>
        <end position="873"/>
    </location>
</feature>
<dbReference type="PANTHER" id="PTHR22914:SF45">
    <property type="entry name" value="CHITIN SYNTHASE"/>
    <property type="match status" value="1"/>
</dbReference>
<dbReference type="PRINTS" id="PR00193">
    <property type="entry name" value="MYOSINHEAVY"/>
</dbReference>
<dbReference type="SMART" id="SM01117">
    <property type="entry name" value="Cyt-b5"/>
    <property type="match status" value="2"/>
</dbReference>
<dbReference type="PROSITE" id="PS51456">
    <property type="entry name" value="MYOSIN_MOTOR"/>
    <property type="match status" value="1"/>
</dbReference>
<evidence type="ECO:0000256" key="18">
    <source>
        <dbReference type="SAM" id="Phobius"/>
    </source>
</evidence>
<keyword evidence="9 18" id="KW-1133">Transmembrane helix</keyword>
<feature type="compositionally biased region" description="Basic and acidic residues" evidence="17">
    <location>
        <begin position="784"/>
        <end position="797"/>
    </location>
</feature>
<dbReference type="GO" id="GO:0030428">
    <property type="term" value="C:cell septum"/>
    <property type="evidence" value="ECO:0007669"/>
    <property type="project" value="TreeGrafter"/>
</dbReference>
<gene>
    <name evidence="21" type="ORF">NEOLEDRAFT_1165539</name>
</gene>
<dbReference type="Gene3D" id="1.20.120.720">
    <property type="entry name" value="Myosin VI head, motor domain, U50 subdomain"/>
    <property type="match status" value="1"/>
</dbReference>
<keyword evidence="13" id="KW-0325">Glycoprotein</keyword>
<dbReference type="GO" id="GO:0005524">
    <property type="term" value="F:ATP binding"/>
    <property type="evidence" value="ECO:0007669"/>
    <property type="project" value="UniProtKB-UniRule"/>
</dbReference>
<dbReference type="SUPFAM" id="SSF55856">
    <property type="entry name" value="Cytochrome b5-like heme/steroid binding domain"/>
    <property type="match status" value="2"/>
</dbReference>
<evidence type="ECO:0000313" key="22">
    <source>
        <dbReference type="Proteomes" id="UP000076761"/>
    </source>
</evidence>
<feature type="domain" description="Myosin motor" evidence="19">
    <location>
        <begin position="24"/>
        <end position="781"/>
    </location>
</feature>
<feature type="region of interest" description="Actin-binding" evidence="16">
    <location>
        <begin position="660"/>
        <end position="682"/>
    </location>
</feature>
<evidence type="ECO:0000256" key="11">
    <source>
        <dbReference type="ARBA" id="ARBA00023136"/>
    </source>
</evidence>
<dbReference type="Gene3D" id="1.20.58.530">
    <property type="match status" value="1"/>
</dbReference>
<reference evidence="21 22" key="1">
    <citation type="journal article" date="2016" name="Mol. Biol. Evol.">
        <title>Comparative Genomics of Early-Diverging Mushroom-Forming Fungi Provides Insights into the Origins of Lignocellulose Decay Capabilities.</title>
        <authorList>
            <person name="Nagy L.G."/>
            <person name="Riley R."/>
            <person name="Tritt A."/>
            <person name="Adam C."/>
            <person name="Daum C."/>
            <person name="Floudas D."/>
            <person name="Sun H."/>
            <person name="Yadav J.S."/>
            <person name="Pangilinan J."/>
            <person name="Larsson K.H."/>
            <person name="Matsuura K."/>
            <person name="Barry K."/>
            <person name="Labutti K."/>
            <person name="Kuo R."/>
            <person name="Ohm R.A."/>
            <person name="Bhattacharya S.S."/>
            <person name="Shirouzu T."/>
            <person name="Yoshinaga Y."/>
            <person name="Martin F.M."/>
            <person name="Grigoriev I.V."/>
            <person name="Hibbett D.S."/>
        </authorList>
    </citation>
    <scope>NUCLEOTIDE SEQUENCE [LARGE SCALE GENOMIC DNA]</scope>
    <source>
        <strain evidence="21 22">HHB14362 ss-1</strain>
    </source>
</reference>
<dbReference type="InParanoid" id="A0A165N3W5"/>
<evidence type="ECO:0000256" key="2">
    <source>
        <dbReference type="ARBA" id="ARBA00012543"/>
    </source>
</evidence>
<keyword evidence="3" id="KW-1003">Cell membrane</keyword>
<keyword evidence="5 21" id="KW-0808">Transferase</keyword>
<evidence type="ECO:0000256" key="8">
    <source>
        <dbReference type="ARBA" id="ARBA00022840"/>
    </source>
</evidence>
<feature type="transmembrane region" description="Helical" evidence="18">
    <location>
        <begin position="934"/>
        <end position="953"/>
    </location>
</feature>
<name>A0A165N3W5_9AGAM</name>
<feature type="transmembrane region" description="Helical" evidence="18">
    <location>
        <begin position="1658"/>
        <end position="1679"/>
    </location>
</feature>
<feature type="domain" description="DEK-C" evidence="20">
    <location>
        <begin position="1875"/>
        <end position="1930"/>
    </location>
</feature>
<evidence type="ECO:0000256" key="16">
    <source>
        <dbReference type="PROSITE-ProRule" id="PRU00782"/>
    </source>
</evidence>
<evidence type="ECO:0000256" key="14">
    <source>
        <dbReference type="ARBA" id="ARBA00023203"/>
    </source>
</evidence>
<dbReference type="Pfam" id="PF00063">
    <property type="entry name" value="Myosin_head"/>
    <property type="match status" value="1"/>
</dbReference>
<dbReference type="InterPro" id="IPR029044">
    <property type="entry name" value="Nucleotide-diphossugar_trans"/>
</dbReference>
<keyword evidence="22" id="KW-1185">Reference proteome</keyword>
<dbReference type="Pfam" id="PF03142">
    <property type="entry name" value="Chitin_synth_2"/>
    <property type="match status" value="1"/>
</dbReference>
<dbReference type="GO" id="GO:0004100">
    <property type="term" value="F:chitin synthase activity"/>
    <property type="evidence" value="ECO:0007669"/>
    <property type="project" value="UniProtKB-EC"/>
</dbReference>
<evidence type="ECO:0000256" key="7">
    <source>
        <dbReference type="ARBA" id="ARBA00022741"/>
    </source>
</evidence>
<dbReference type="STRING" id="1314782.A0A165N3W5"/>
<proteinExistence type="inferred from homology"/>
<feature type="region of interest" description="Disordered" evidence="17">
    <location>
        <begin position="607"/>
        <end position="646"/>
    </location>
</feature>
<evidence type="ECO:0000256" key="17">
    <source>
        <dbReference type="SAM" id="MobiDB-lite"/>
    </source>
</evidence>
<dbReference type="EC" id="2.4.1.16" evidence="2"/>
<dbReference type="InterPro" id="IPR014876">
    <property type="entry name" value="DEK_C"/>
</dbReference>
<dbReference type="SMART" id="SM00242">
    <property type="entry name" value="MYSc"/>
    <property type="match status" value="1"/>
</dbReference>
<dbReference type="InterPro" id="IPR001199">
    <property type="entry name" value="Cyt_B5-like_heme/steroid-bd"/>
</dbReference>
<keyword evidence="4" id="KW-0328">Glycosyltransferase</keyword>
<dbReference type="Gene3D" id="1.10.10.820">
    <property type="match status" value="1"/>
</dbReference>
<evidence type="ECO:0000256" key="15">
    <source>
        <dbReference type="ARBA" id="ARBA00048014"/>
    </source>
</evidence>
<comment type="similarity">
    <text evidence="16">Belongs to the TRAFAC class myosin-kinesin ATPase superfamily. Myosin family.</text>
</comment>
<dbReference type="CDD" id="cd14879">
    <property type="entry name" value="MYSc_Myo17"/>
    <property type="match status" value="1"/>
</dbReference>
<protein>
    <recommendedName>
        <fullName evidence="2">chitin synthase</fullName>
        <ecNumber evidence="2">2.4.1.16</ecNumber>
    </recommendedName>
</protein>
<dbReference type="SUPFAM" id="SSF52540">
    <property type="entry name" value="P-loop containing nucleoside triphosphate hydrolases"/>
    <property type="match status" value="1"/>
</dbReference>
<evidence type="ECO:0000259" key="20">
    <source>
        <dbReference type="PROSITE" id="PS51998"/>
    </source>
</evidence>
<sequence>MSFNTDSTPQRGSRYLDHERRPLESVSDLVTLISLSDNLIVSCLRERFMSDIIYTNIGSSAVIAVSPHKYVSSNADSVLQNYIAEYRDTSQSKIPLPPHVFQLATNAYYHMRRTTQDQCILLSGETGSGKSESRRLSIKILLELSINGPGKRGAKLVDQLPASEFILESFGNASTLQNSNASRFGKYTELQFTEKGRVCGAKTLDYYLERSRVARVPSGERNFHVFYYLLAGVSQEERQHLQLDEKVPYRYLGQSSAASSRNPMRRKDDGVRFEQLKMAMKNAGFSKRQVAQIFQLVAAIVHLGNLDFTVDRHRNEDAAVVRNVDLLGIVADFLGVRPPALEAALSYKTRLVRKELCTVFLDPDGASDNRDDLAKTLYSLLFTWLNEYVNKKLCRDDFATFIALLDLPGPQNMTSRPNSLDQFCINYANERLHHFMMKRIFENDVEEYQSEGLSDLIPQVPYYDNSECLRLIQTKPGGLIHIMDDQASRVPKKTDHTMAEAFGKRWANHGSFKPGAMDSYGFPTFTIQHYSGPVTYSTEGFLERNLDAVNPDFVSLLCGSHAGSGRNGGTDSTGSANPFIKGLFSSKSMAVQADPRGQGTIVAAQQPVKPMRAPSTRRKNVGNLRSGSLRETKDHDLEKDDLDSPSSGAACVAGEFRGALDTLFETLSEAQPWHILCINPNDSQLPNQFEGRAVKSQVKSLGLPEISQRLSYTFEVSVTMDEFVQRYRDPLDRLDIVEGEPRERVEQTRTTLDLRSKDIVIGHHKAYLSQAAFHRLEDYLRSTNDDEQKWNRSRDAEIDTGLRPGGTEDLYAPYLSEGPSPIEETSESPFRDPFGQSSQALRPPVLPYRNTEYGDEDSDERKSLRSDDFDGRSRLTSHQGYPASEIGTESYAPSRNMFQNGDTKALLGNDGPNAAIVDGETVEDLQETSARRRWVALCWLLTWWVPTPFLSWFGRMKRPDVRQAWREKLAINIIIWFICGCTLFVIIALGDLICPTEHVYSTSELASHNVKTNPNNVFTSIRGEVFDLTEIAAAHERAVSVVPAKSILNYGGTAADNIFPVQVSALCNGVTGNVSPYVVLDSSNDTDPNAQYHDFRAFTNDSRPDWYFEVMTEMRWNNRVGFVGYTPKEIRSMATSSKSVAIYNGLVYDLTSYINTPPYIKTPAGTQSPGGMDTQFMHPSVVDLFKTEAGGDITNQLNGLNIDSTVLQWQRTCLRNLFLVGKVDNRESAQCLFSTYILLSLSIIMVSVIGFKFIASINLSAVRAPEDHDKFVMCQVTCYTEGEQSLRKTIDSLARMKYDDKRKLLVILCDGMIVGSGNDRPTPRIVLDILGADPDQDPEPLSFLSLGEGAKQHNMGKVYSGLYETSGHVVPYLVLVKVGKPNERSRPGNRGKRDSQMLLMRFLNKIHFSSPMSPMELEMYHQIKNVIGVNPSFYEYLFMVDADTTVDPLSLNRLVSAMVRDKKLLGVCGETSLANAKQSLITMMQVYEYFISHHMTKAFESLFGSVTCLPGCFTLYRLRTADTKKPLLISNQMIQDYSQNRVDTLHMKNLLHLGEDRYLTTLLLKHFPFMKTQFVRDAHAYTVAPDDWKILLSQRRRWINSTVHNLGELVFLDQLCGFCCFSMRFVVLIDLVSTIIAPVTVAYIGYLIYLAVGKAQSITTVSIVMIAAVYGLQALVFVVRRKWDMVGWMVFYLLGIPAFSLFLPLYSFWKMDDFSWGQTRIVLGEQGKKLIVHDEGKFDPKSIPLKSWEEYENELWDNESNHSIGSWVPPSKLERPNYESRGPSLYGAETYYEPKADTPPVMTPFGPPSYRSGRNTPSHPMSEVRSLNEVRPMSQMRPMSEVSSVLHQPVPSRAVSSHLNFDLPSQLDMQAIVGSPSDAELERAVQNILKGADLNTITKREIRRRLEEQFGVDLTARKGVINAAIERELA</sequence>
<feature type="binding site" evidence="16">
    <location>
        <begin position="124"/>
        <end position="131"/>
    </location>
    <ligand>
        <name>ATP</name>
        <dbReference type="ChEBI" id="CHEBI:30616"/>
    </ligand>
</feature>
<feature type="transmembrane region" description="Helical" evidence="18">
    <location>
        <begin position="1631"/>
        <end position="1652"/>
    </location>
</feature>
<dbReference type="InterPro" id="IPR036400">
    <property type="entry name" value="Cyt_B5-like_heme/steroid_sf"/>
</dbReference>
<keyword evidence="10 16" id="KW-0518">Myosin</keyword>
<evidence type="ECO:0000256" key="6">
    <source>
        <dbReference type="ARBA" id="ARBA00022692"/>
    </source>
</evidence>
<keyword evidence="14 16" id="KW-0009">Actin-binding</keyword>
<dbReference type="InterPro" id="IPR036961">
    <property type="entry name" value="Kinesin_motor_dom_sf"/>
</dbReference>
<organism evidence="21 22">
    <name type="scientific">Neolentinus lepideus HHB14362 ss-1</name>
    <dbReference type="NCBI Taxonomy" id="1314782"/>
    <lineage>
        <taxon>Eukaryota</taxon>
        <taxon>Fungi</taxon>
        <taxon>Dikarya</taxon>
        <taxon>Basidiomycota</taxon>
        <taxon>Agaricomycotina</taxon>
        <taxon>Agaricomycetes</taxon>
        <taxon>Gloeophyllales</taxon>
        <taxon>Gloeophyllaceae</taxon>
        <taxon>Neolentinus</taxon>
    </lineage>
</organism>
<feature type="region of interest" description="Disordered" evidence="17">
    <location>
        <begin position="784"/>
        <end position="887"/>
    </location>
</feature>
<feature type="transmembrane region" description="Helical" evidence="18">
    <location>
        <begin position="1233"/>
        <end position="1255"/>
    </location>
</feature>
<accession>A0A165N3W5</accession>
<dbReference type="SUPFAM" id="SSF53448">
    <property type="entry name" value="Nucleotide-diphospho-sugar transferases"/>
    <property type="match status" value="1"/>
</dbReference>
<dbReference type="Gene3D" id="3.10.120.10">
    <property type="entry name" value="Cytochrome b5-like heme/steroid binding domain"/>
    <property type="match status" value="1"/>
</dbReference>
<dbReference type="PANTHER" id="PTHR22914">
    <property type="entry name" value="CHITIN SYNTHASE"/>
    <property type="match status" value="1"/>
</dbReference>
<comment type="subcellular location">
    <subcellularLocation>
        <location evidence="1">Cell membrane</location>
        <topology evidence="1">Multi-pass membrane protein</topology>
    </subcellularLocation>
</comment>
<comment type="catalytic activity">
    <reaction evidence="15">
        <text>[(1-&gt;4)-N-acetyl-beta-D-glucosaminyl](n) + UDP-N-acetyl-alpha-D-glucosamine = [(1-&gt;4)-N-acetyl-beta-D-glucosaminyl](n+1) + UDP + H(+)</text>
        <dbReference type="Rhea" id="RHEA:16637"/>
        <dbReference type="Rhea" id="RHEA-COMP:9593"/>
        <dbReference type="Rhea" id="RHEA-COMP:9595"/>
        <dbReference type="ChEBI" id="CHEBI:15378"/>
        <dbReference type="ChEBI" id="CHEBI:17029"/>
        <dbReference type="ChEBI" id="CHEBI:57705"/>
        <dbReference type="ChEBI" id="CHEBI:58223"/>
        <dbReference type="EC" id="2.4.1.16"/>
    </reaction>
</comment>
<feature type="compositionally biased region" description="Basic and acidic residues" evidence="17">
    <location>
        <begin position="628"/>
        <end position="638"/>
    </location>
</feature>
<dbReference type="InterPro" id="IPR004835">
    <property type="entry name" value="Chitin_synth"/>
</dbReference>
<dbReference type="OrthoDB" id="370884at2759"/>
<dbReference type="SUPFAM" id="SSF109715">
    <property type="entry name" value="DEK C-terminal domain"/>
    <property type="match status" value="1"/>
</dbReference>
<dbReference type="InterPro" id="IPR027417">
    <property type="entry name" value="P-loop_NTPase"/>
</dbReference>
<evidence type="ECO:0000256" key="13">
    <source>
        <dbReference type="ARBA" id="ARBA00023180"/>
    </source>
</evidence>
<evidence type="ECO:0000256" key="3">
    <source>
        <dbReference type="ARBA" id="ARBA00022475"/>
    </source>
</evidence>
<evidence type="ECO:0000256" key="12">
    <source>
        <dbReference type="ARBA" id="ARBA00023175"/>
    </source>
</evidence>
<dbReference type="InterPro" id="IPR001609">
    <property type="entry name" value="Myosin_head_motor_dom-like"/>
</dbReference>
<keyword evidence="12 16" id="KW-0505">Motor protein</keyword>
<dbReference type="GO" id="GO:0005886">
    <property type="term" value="C:plasma membrane"/>
    <property type="evidence" value="ECO:0007669"/>
    <property type="project" value="UniProtKB-SubCell"/>
</dbReference>
<evidence type="ECO:0000256" key="4">
    <source>
        <dbReference type="ARBA" id="ARBA00022676"/>
    </source>
</evidence>
<feature type="transmembrane region" description="Helical" evidence="18">
    <location>
        <begin position="973"/>
        <end position="993"/>
    </location>
</feature>
<dbReference type="GO" id="GO:0003779">
    <property type="term" value="F:actin binding"/>
    <property type="evidence" value="ECO:0007669"/>
    <property type="project" value="UniProtKB-KW"/>
</dbReference>
<dbReference type="GO" id="GO:0006031">
    <property type="term" value="P:chitin biosynthetic process"/>
    <property type="evidence" value="ECO:0007669"/>
    <property type="project" value="TreeGrafter"/>
</dbReference>
<keyword evidence="8 16" id="KW-0067">ATP-binding</keyword>
<dbReference type="GO" id="GO:0003774">
    <property type="term" value="F:cytoskeletal motor activity"/>
    <property type="evidence" value="ECO:0007669"/>
    <property type="project" value="UniProtKB-UniRule"/>
</dbReference>
<evidence type="ECO:0000313" key="21">
    <source>
        <dbReference type="EMBL" id="KZT19143.1"/>
    </source>
</evidence>
<keyword evidence="7 16" id="KW-0547">Nucleotide-binding</keyword>
<dbReference type="InterPro" id="IPR036037">
    <property type="entry name" value="MYSc_Myo17"/>
</dbReference>
<dbReference type="EMBL" id="KV425649">
    <property type="protein sequence ID" value="KZT19143.1"/>
    <property type="molecule type" value="Genomic_DNA"/>
</dbReference>
<evidence type="ECO:0000256" key="10">
    <source>
        <dbReference type="ARBA" id="ARBA00023123"/>
    </source>
</evidence>
<evidence type="ECO:0000259" key="19">
    <source>
        <dbReference type="PROSITE" id="PS51456"/>
    </source>
</evidence>
<evidence type="ECO:0000256" key="9">
    <source>
        <dbReference type="ARBA" id="ARBA00022989"/>
    </source>
</evidence>